<feature type="domain" description="Major facilitator superfamily (MFS) profile" evidence="6">
    <location>
        <begin position="208"/>
        <end position="399"/>
    </location>
</feature>
<evidence type="ECO:0000256" key="3">
    <source>
        <dbReference type="ARBA" id="ARBA00022989"/>
    </source>
</evidence>
<dbReference type="PANTHER" id="PTHR23514">
    <property type="entry name" value="BYPASS OF STOP CODON PROTEIN 6"/>
    <property type="match status" value="1"/>
</dbReference>
<feature type="transmembrane region" description="Helical" evidence="5">
    <location>
        <begin position="301"/>
        <end position="324"/>
    </location>
</feature>
<feature type="transmembrane region" description="Helical" evidence="5">
    <location>
        <begin position="361"/>
        <end position="387"/>
    </location>
</feature>
<reference evidence="7 8" key="1">
    <citation type="submission" date="2016-10" db="EMBL/GenBank/DDBJ databases">
        <authorList>
            <person name="de Groot N.N."/>
        </authorList>
    </citation>
    <scope>NUCLEOTIDE SEQUENCE [LARGE SCALE GENOMIC DNA]</scope>
    <source>
        <strain evidence="8">KMM 9023,NRIC 0796,JCM 17311,KCTC 23692</strain>
    </source>
</reference>
<dbReference type="RefSeq" id="WP_245759587.1">
    <property type="nucleotide sequence ID" value="NZ_FOYI01000003.1"/>
</dbReference>
<keyword evidence="4 5" id="KW-0472">Membrane</keyword>
<feature type="transmembrane region" description="Helical" evidence="5">
    <location>
        <begin position="167"/>
        <end position="186"/>
    </location>
</feature>
<evidence type="ECO:0000256" key="5">
    <source>
        <dbReference type="SAM" id="Phobius"/>
    </source>
</evidence>
<gene>
    <name evidence="7" type="ORF">SAMN04515673_103208</name>
</gene>
<dbReference type="Gene3D" id="1.20.1250.20">
    <property type="entry name" value="MFS general substrate transporter like domains"/>
    <property type="match status" value="2"/>
</dbReference>
<keyword evidence="2 5" id="KW-0812">Transmembrane</keyword>
<evidence type="ECO:0000256" key="1">
    <source>
        <dbReference type="ARBA" id="ARBA00004141"/>
    </source>
</evidence>
<accession>A0A1I6DGT7</accession>
<evidence type="ECO:0000259" key="6">
    <source>
        <dbReference type="PROSITE" id="PS50850"/>
    </source>
</evidence>
<dbReference type="PANTHER" id="PTHR23514:SF13">
    <property type="entry name" value="INNER MEMBRANE PROTEIN YBJJ"/>
    <property type="match status" value="1"/>
</dbReference>
<dbReference type="Proteomes" id="UP000199302">
    <property type="component" value="Unassembled WGS sequence"/>
</dbReference>
<feature type="transmembrane region" description="Helical" evidence="5">
    <location>
        <begin position="336"/>
        <end position="355"/>
    </location>
</feature>
<feature type="transmembrane region" description="Helical" evidence="5">
    <location>
        <begin position="20"/>
        <end position="42"/>
    </location>
</feature>
<dbReference type="Pfam" id="PF07690">
    <property type="entry name" value="MFS_1"/>
    <property type="match status" value="1"/>
</dbReference>
<protein>
    <submittedName>
        <fullName evidence="7">Predicted arabinose efflux permease, MFS family</fullName>
    </submittedName>
</protein>
<feature type="transmembrane region" description="Helical" evidence="5">
    <location>
        <begin position="207"/>
        <end position="225"/>
    </location>
</feature>
<evidence type="ECO:0000256" key="4">
    <source>
        <dbReference type="ARBA" id="ARBA00023136"/>
    </source>
</evidence>
<dbReference type="GO" id="GO:0022857">
    <property type="term" value="F:transmembrane transporter activity"/>
    <property type="evidence" value="ECO:0007669"/>
    <property type="project" value="InterPro"/>
</dbReference>
<sequence length="399" mass="41268">MPPETVPMPRGMRADFAASWPVAAAFLAIGIYWGSFAALVPVLKARVGASDAEFGVAMLVAAVGALMAMWVAARIDAALGRRALPAMTAVLALAFLLPGLATTVWAFALAMLCASCASGALDVLMNARLSEVERRTGRSLMSLNHGLFSVTYAASALYCGVARDLGFGPVVILAALGLVSLMLIRAQTRLTVERPPAGADEAGRRGLALLPTVLLGFIILLAYLAEQGTEGWSALYLERGLGARASGGALGPALLGLTMGFGRIFGQTLVARIGEVGLMRGGALLAACGGLLAALAPTIWIAYLGFALLGLGISVIGPMAYALAGRDCTDAGRARTIAEISVIGYFGFFIGPPIIGFLSEAYGLGTAFGAIGFSILIVPLVLLPLYLRQRAGKLISLRR</sequence>
<feature type="transmembrane region" description="Helical" evidence="5">
    <location>
        <begin position="54"/>
        <end position="73"/>
    </location>
</feature>
<dbReference type="PROSITE" id="PS50850">
    <property type="entry name" value="MFS"/>
    <property type="match status" value="1"/>
</dbReference>
<dbReference type="SUPFAM" id="SSF103473">
    <property type="entry name" value="MFS general substrate transporter"/>
    <property type="match status" value="1"/>
</dbReference>
<evidence type="ECO:0000313" key="8">
    <source>
        <dbReference type="Proteomes" id="UP000199302"/>
    </source>
</evidence>
<dbReference type="InterPro" id="IPR020846">
    <property type="entry name" value="MFS_dom"/>
</dbReference>
<proteinExistence type="predicted"/>
<comment type="subcellular location">
    <subcellularLocation>
        <location evidence="1">Membrane</location>
        <topology evidence="1">Multi-pass membrane protein</topology>
    </subcellularLocation>
</comment>
<dbReference type="STRING" id="871652.SAMN04515673_103208"/>
<dbReference type="EMBL" id="FOYI01000003">
    <property type="protein sequence ID" value="SFR04617.1"/>
    <property type="molecule type" value="Genomic_DNA"/>
</dbReference>
<dbReference type="InterPro" id="IPR036259">
    <property type="entry name" value="MFS_trans_sf"/>
</dbReference>
<dbReference type="AlphaFoldDB" id="A0A1I6DGT7"/>
<keyword evidence="3 5" id="KW-1133">Transmembrane helix</keyword>
<feature type="transmembrane region" description="Helical" evidence="5">
    <location>
        <begin position="142"/>
        <end position="161"/>
    </location>
</feature>
<feature type="transmembrane region" description="Helical" evidence="5">
    <location>
        <begin position="277"/>
        <end position="295"/>
    </location>
</feature>
<feature type="transmembrane region" description="Helical" evidence="5">
    <location>
        <begin position="93"/>
        <end position="121"/>
    </location>
</feature>
<dbReference type="InterPro" id="IPR051788">
    <property type="entry name" value="MFS_Transporter"/>
</dbReference>
<dbReference type="GO" id="GO:0016020">
    <property type="term" value="C:membrane"/>
    <property type="evidence" value="ECO:0007669"/>
    <property type="project" value="UniProtKB-SubCell"/>
</dbReference>
<keyword evidence="8" id="KW-1185">Reference proteome</keyword>
<name>A0A1I6DGT7_9RHOB</name>
<evidence type="ECO:0000313" key="7">
    <source>
        <dbReference type="EMBL" id="SFR04617.1"/>
    </source>
</evidence>
<dbReference type="InterPro" id="IPR011701">
    <property type="entry name" value="MFS"/>
</dbReference>
<dbReference type="CDD" id="cd17393">
    <property type="entry name" value="MFS_MosC_like"/>
    <property type="match status" value="1"/>
</dbReference>
<organism evidence="7 8">
    <name type="scientific">Poseidonocella sedimentorum</name>
    <dbReference type="NCBI Taxonomy" id="871652"/>
    <lineage>
        <taxon>Bacteria</taxon>
        <taxon>Pseudomonadati</taxon>
        <taxon>Pseudomonadota</taxon>
        <taxon>Alphaproteobacteria</taxon>
        <taxon>Rhodobacterales</taxon>
        <taxon>Roseobacteraceae</taxon>
        <taxon>Poseidonocella</taxon>
    </lineage>
</organism>
<feature type="transmembrane region" description="Helical" evidence="5">
    <location>
        <begin position="245"/>
        <end position="265"/>
    </location>
</feature>
<evidence type="ECO:0000256" key="2">
    <source>
        <dbReference type="ARBA" id="ARBA00022692"/>
    </source>
</evidence>